<name>A0A397TV73_9GLOM</name>
<keyword evidence="1" id="KW-1133">Transmembrane helix</keyword>
<protein>
    <submittedName>
        <fullName evidence="3">Alpha/Beta hydrolase protein</fullName>
    </submittedName>
</protein>
<accession>A0A397TV73</accession>
<feature type="domain" description="Serine aminopeptidase S33" evidence="2">
    <location>
        <begin position="204"/>
        <end position="267"/>
    </location>
</feature>
<dbReference type="InterPro" id="IPR022742">
    <property type="entry name" value="Hydrolase_4"/>
</dbReference>
<dbReference type="AlphaFoldDB" id="A0A397TV73"/>
<organism evidence="3 4">
    <name type="scientific">Gigaspora rosea</name>
    <dbReference type="NCBI Taxonomy" id="44941"/>
    <lineage>
        <taxon>Eukaryota</taxon>
        <taxon>Fungi</taxon>
        <taxon>Fungi incertae sedis</taxon>
        <taxon>Mucoromycota</taxon>
        <taxon>Glomeromycotina</taxon>
        <taxon>Glomeromycetes</taxon>
        <taxon>Diversisporales</taxon>
        <taxon>Gigasporaceae</taxon>
        <taxon>Gigaspora</taxon>
    </lineage>
</organism>
<feature type="transmembrane region" description="Helical" evidence="1">
    <location>
        <begin position="57"/>
        <end position="79"/>
    </location>
</feature>
<reference evidence="3 4" key="1">
    <citation type="submission" date="2018-06" db="EMBL/GenBank/DDBJ databases">
        <title>Comparative genomics reveals the genomic features of Rhizophagus irregularis, R. cerebriforme, R. diaphanum and Gigaspora rosea, and their symbiotic lifestyle signature.</title>
        <authorList>
            <person name="Morin E."/>
            <person name="San Clemente H."/>
            <person name="Chen E.C.H."/>
            <person name="De La Providencia I."/>
            <person name="Hainaut M."/>
            <person name="Kuo A."/>
            <person name="Kohler A."/>
            <person name="Murat C."/>
            <person name="Tang N."/>
            <person name="Roy S."/>
            <person name="Loubradou J."/>
            <person name="Henrissat B."/>
            <person name="Grigoriev I.V."/>
            <person name="Corradi N."/>
            <person name="Roux C."/>
            <person name="Martin F.M."/>
        </authorList>
    </citation>
    <scope>NUCLEOTIDE SEQUENCE [LARGE SCALE GENOMIC DNA]</scope>
    <source>
        <strain evidence="3 4">DAOM 194757</strain>
    </source>
</reference>
<evidence type="ECO:0000259" key="2">
    <source>
        <dbReference type="Pfam" id="PF12146"/>
    </source>
</evidence>
<sequence length="345" mass="40320">MNVHRIPPIYARSRSVFLQNNPYRYRQNDKNIVSLYNRKFTIWSNQEGLSNFSWKTALLIFFGIPFTVYLYKCTMLVLFQNKLIYMPFLPFGTRKLTLEEMRIDKRLECKQVTVETPDKCKLAGIIVKARNVDNKITDVLFDDLEPIIIYFQGNAGNMLFRIPIFTKLLLYSTNIVKNLQIVAIGYRGYWFSTGSPSEKGLKIDALAIYESVRALYPKNPIYIYGHSLGGAVALYLASNEKIQKDLKGIIIENAFTSIKDMVTTIYPQKWLPYKYLVNIPFLNRNKWDNYHMIQGIKIPILFLSSRNDEIVPQEQMIELHKKAKMSKKKQLKFLSMNQYQITTIN</sequence>
<dbReference type="GO" id="GO:0008474">
    <property type="term" value="F:palmitoyl-(protein) hydrolase activity"/>
    <property type="evidence" value="ECO:0007669"/>
    <property type="project" value="TreeGrafter"/>
</dbReference>
<comment type="caution">
    <text evidence="3">The sequence shown here is derived from an EMBL/GenBank/DDBJ whole genome shotgun (WGS) entry which is preliminary data.</text>
</comment>
<dbReference type="Proteomes" id="UP000266673">
    <property type="component" value="Unassembled WGS sequence"/>
</dbReference>
<dbReference type="STRING" id="44941.A0A397TV73"/>
<keyword evidence="3" id="KW-0378">Hydrolase</keyword>
<evidence type="ECO:0000313" key="3">
    <source>
        <dbReference type="EMBL" id="RIB02022.1"/>
    </source>
</evidence>
<dbReference type="PANTHER" id="PTHR12277">
    <property type="entry name" value="ALPHA/BETA HYDROLASE DOMAIN-CONTAINING PROTEIN"/>
    <property type="match status" value="1"/>
</dbReference>
<dbReference type="PANTHER" id="PTHR12277:SF64">
    <property type="entry name" value="SUPERFAMILY HYDROLASE, PUTATIVE (AFU_ORTHOLOGUE AFUA_3G01760)-RELATED"/>
    <property type="match status" value="1"/>
</dbReference>
<dbReference type="GO" id="GO:0016020">
    <property type="term" value="C:membrane"/>
    <property type="evidence" value="ECO:0007669"/>
    <property type="project" value="TreeGrafter"/>
</dbReference>
<evidence type="ECO:0000313" key="4">
    <source>
        <dbReference type="Proteomes" id="UP000266673"/>
    </source>
</evidence>
<evidence type="ECO:0000256" key="1">
    <source>
        <dbReference type="SAM" id="Phobius"/>
    </source>
</evidence>
<gene>
    <name evidence="3" type="ORF">C2G38_925755</name>
</gene>
<dbReference type="SUPFAM" id="SSF53474">
    <property type="entry name" value="alpha/beta-Hydrolases"/>
    <property type="match status" value="1"/>
</dbReference>
<keyword evidence="4" id="KW-1185">Reference proteome</keyword>
<dbReference type="EMBL" id="QKWP01002852">
    <property type="protein sequence ID" value="RIB02022.1"/>
    <property type="molecule type" value="Genomic_DNA"/>
</dbReference>
<keyword evidence="1" id="KW-0812">Transmembrane</keyword>
<dbReference type="Pfam" id="PF12146">
    <property type="entry name" value="Hydrolase_4"/>
    <property type="match status" value="1"/>
</dbReference>
<keyword evidence="1" id="KW-0472">Membrane</keyword>
<dbReference type="OrthoDB" id="10249433at2759"/>
<dbReference type="InterPro" id="IPR029058">
    <property type="entry name" value="AB_hydrolase_fold"/>
</dbReference>
<proteinExistence type="predicted"/>
<dbReference type="Gene3D" id="3.40.50.1820">
    <property type="entry name" value="alpha/beta hydrolase"/>
    <property type="match status" value="1"/>
</dbReference>